<dbReference type="AlphaFoldDB" id="A0A3M7S561"/>
<evidence type="ECO:0000313" key="1">
    <source>
        <dbReference type="EMBL" id="RNA30819.1"/>
    </source>
</evidence>
<gene>
    <name evidence="1" type="ORF">BpHYR1_015566</name>
</gene>
<sequence length="101" mass="11991">MAVNYLLINPDYIISIFKKLEFDKKFVKLISFQSALKKYNLILLAMPLDNYFNNFHASKTLDPISQSQYQQHNLIFILQKKNTTFHKVRIYMNGAPEYIKL</sequence>
<proteinExistence type="predicted"/>
<name>A0A3M7S561_BRAPC</name>
<evidence type="ECO:0000313" key="2">
    <source>
        <dbReference type="Proteomes" id="UP000276133"/>
    </source>
</evidence>
<comment type="caution">
    <text evidence="1">The sequence shown here is derived from an EMBL/GenBank/DDBJ whole genome shotgun (WGS) entry which is preliminary data.</text>
</comment>
<organism evidence="1 2">
    <name type="scientific">Brachionus plicatilis</name>
    <name type="common">Marine rotifer</name>
    <name type="synonym">Brachionus muelleri</name>
    <dbReference type="NCBI Taxonomy" id="10195"/>
    <lineage>
        <taxon>Eukaryota</taxon>
        <taxon>Metazoa</taxon>
        <taxon>Spiralia</taxon>
        <taxon>Gnathifera</taxon>
        <taxon>Rotifera</taxon>
        <taxon>Eurotatoria</taxon>
        <taxon>Monogononta</taxon>
        <taxon>Pseudotrocha</taxon>
        <taxon>Ploima</taxon>
        <taxon>Brachionidae</taxon>
        <taxon>Brachionus</taxon>
    </lineage>
</organism>
<protein>
    <submittedName>
        <fullName evidence="1">Uncharacterized protein</fullName>
    </submittedName>
</protein>
<accession>A0A3M7S561</accession>
<reference evidence="1 2" key="1">
    <citation type="journal article" date="2018" name="Sci. Rep.">
        <title>Genomic signatures of local adaptation to the degree of environmental predictability in rotifers.</title>
        <authorList>
            <person name="Franch-Gras L."/>
            <person name="Hahn C."/>
            <person name="Garcia-Roger E.M."/>
            <person name="Carmona M.J."/>
            <person name="Serra M."/>
            <person name="Gomez A."/>
        </authorList>
    </citation>
    <scope>NUCLEOTIDE SEQUENCE [LARGE SCALE GENOMIC DNA]</scope>
    <source>
        <strain evidence="1">HYR1</strain>
    </source>
</reference>
<dbReference type="Proteomes" id="UP000276133">
    <property type="component" value="Unassembled WGS sequence"/>
</dbReference>
<keyword evidence="2" id="KW-1185">Reference proteome</keyword>
<dbReference type="EMBL" id="REGN01002040">
    <property type="protein sequence ID" value="RNA30819.1"/>
    <property type="molecule type" value="Genomic_DNA"/>
</dbReference>